<proteinExistence type="predicted"/>
<feature type="non-terminal residue" evidence="2">
    <location>
        <position position="145"/>
    </location>
</feature>
<evidence type="ECO:0000313" key="2">
    <source>
        <dbReference type="EMBL" id="GMT34407.1"/>
    </source>
</evidence>
<dbReference type="EMBL" id="BTSY01000006">
    <property type="protein sequence ID" value="GMT34407.1"/>
    <property type="molecule type" value="Genomic_DNA"/>
</dbReference>
<gene>
    <name evidence="2" type="ORF">PFISCL1PPCAC_25704</name>
</gene>
<evidence type="ECO:0000313" key="3">
    <source>
        <dbReference type="Proteomes" id="UP001432322"/>
    </source>
</evidence>
<evidence type="ECO:0000256" key="1">
    <source>
        <dbReference type="SAM" id="MobiDB-lite"/>
    </source>
</evidence>
<comment type="caution">
    <text evidence="2">The sequence shown here is derived from an EMBL/GenBank/DDBJ whole genome shotgun (WGS) entry which is preliminary data.</text>
</comment>
<feature type="non-terminal residue" evidence="2">
    <location>
        <position position="1"/>
    </location>
</feature>
<protein>
    <submittedName>
        <fullName evidence="2">Uncharacterized protein</fullName>
    </submittedName>
</protein>
<accession>A0AAV5WXE2</accession>
<feature type="region of interest" description="Disordered" evidence="1">
    <location>
        <begin position="71"/>
        <end position="93"/>
    </location>
</feature>
<sequence>SEMVSFLTPLPSDNRANLNVSITSQNFKKVTEMVEGSAAAKNEDNFSFSSFSWKKIKKRLTSLICGNDASKVQHPKRPASKATKRDGGSSILSNLSAKDNGVLVINVKDPDQVLMTGASSFLSNLSAKDNGVLVINVKDPDQFVL</sequence>
<dbReference type="Proteomes" id="UP001432322">
    <property type="component" value="Unassembled WGS sequence"/>
</dbReference>
<name>A0AAV5WXE2_9BILA</name>
<dbReference type="AlphaFoldDB" id="A0AAV5WXE2"/>
<reference evidence="2" key="1">
    <citation type="submission" date="2023-10" db="EMBL/GenBank/DDBJ databases">
        <title>Genome assembly of Pristionchus species.</title>
        <authorList>
            <person name="Yoshida K."/>
            <person name="Sommer R.J."/>
        </authorList>
    </citation>
    <scope>NUCLEOTIDE SEQUENCE</scope>
    <source>
        <strain evidence="2">RS5133</strain>
    </source>
</reference>
<keyword evidence="3" id="KW-1185">Reference proteome</keyword>
<organism evidence="2 3">
    <name type="scientific">Pristionchus fissidentatus</name>
    <dbReference type="NCBI Taxonomy" id="1538716"/>
    <lineage>
        <taxon>Eukaryota</taxon>
        <taxon>Metazoa</taxon>
        <taxon>Ecdysozoa</taxon>
        <taxon>Nematoda</taxon>
        <taxon>Chromadorea</taxon>
        <taxon>Rhabditida</taxon>
        <taxon>Rhabditina</taxon>
        <taxon>Diplogasteromorpha</taxon>
        <taxon>Diplogasteroidea</taxon>
        <taxon>Neodiplogasteridae</taxon>
        <taxon>Pristionchus</taxon>
    </lineage>
</organism>